<dbReference type="PROSITE" id="PS50977">
    <property type="entry name" value="HTH_TETR_2"/>
    <property type="match status" value="1"/>
</dbReference>
<dbReference type="InterPro" id="IPR036271">
    <property type="entry name" value="Tet_transcr_reg_TetR-rel_C_sf"/>
</dbReference>
<dbReference type="InterPro" id="IPR039536">
    <property type="entry name" value="TetR_C_Proteobacteria"/>
</dbReference>
<gene>
    <name evidence="5" type="ORF">QO016_002901</name>
</gene>
<dbReference type="InterPro" id="IPR050109">
    <property type="entry name" value="HTH-type_TetR-like_transc_reg"/>
</dbReference>
<evidence type="ECO:0000313" key="6">
    <source>
        <dbReference type="Proteomes" id="UP001236369"/>
    </source>
</evidence>
<dbReference type="InterPro" id="IPR001647">
    <property type="entry name" value="HTH_TetR"/>
</dbReference>
<dbReference type="SUPFAM" id="SSF46689">
    <property type="entry name" value="Homeodomain-like"/>
    <property type="match status" value="1"/>
</dbReference>
<proteinExistence type="predicted"/>
<protein>
    <submittedName>
        <fullName evidence="5">AcrR family transcriptional regulator</fullName>
    </submittedName>
</protein>
<evidence type="ECO:0000259" key="4">
    <source>
        <dbReference type="PROSITE" id="PS50977"/>
    </source>
</evidence>
<dbReference type="Gene3D" id="1.10.357.10">
    <property type="entry name" value="Tetracycline Repressor, domain 2"/>
    <property type="match status" value="1"/>
</dbReference>
<dbReference type="Pfam" id="PF00440">
    <property type="entry name" value="TetR_N"/>
    <property type="match status" value="1"/>
</dbReference>
<dbReference type="PANTHER" id="PTHR30055">
    <property type="entry name" value="HTH-TYPE TRANSCRIPTIONAL REGULATOR RUTR"/>
    <property type="match status" value="1"/>
</dbReference>
<evidence type="ECO:0000256" key="2">
    <source>
        <dbReference type="PROSITE-ProRule" id="PRU00335"/>
    </source>
</evidence>
<dbReference type="Pfam" id="PF14246">
    <property type="entry name" value="TetR_C_7"/>
    <property type="match status" value="1"/>
</dbReference>
<feature type="region of interest" description="Disordered" evidence="3">
    <location>
        <begin position="33"/>
        <end position="61"/>
    </location>
</feature>
<dbReference type="Gene3D" id="1.10.10.60">
    <property type="entry name" value="Homeodomain-like"/>
    <property type="match status" value="1"/>
</dbReference>
<keyword evidence="1 2" id="KW-0238">DNA-binding</keyword>
<reference evidence="5 6" key="1">
    <citation type="submission" date="2023-07" db="EMBL/GenBank/DDBJ databases">
        <title>Genomic Encyclopedia of Type Strains, Phase IV (KMG-IV): sequencing the most valuable type-strain genomes for metagenomic binning, comparative biology and taxonomic classification.</title>
        <authorList>
            <person name="Goeker M."/>
        </authorList>
    </citation>
    <scope>NUCLEOTIDE SEQUENCE [LARGE SCALE GENOMIC DNA]</scope>
    <source>
        <strain evidence="5 6">DSM 19562</strain>
    </source>
</reference>
<evidence type="ECO:0000313" key="5">
    <source>
        <dbReference type="EMBL" id="MDQ0443398.1"/>
    </source>
</evidence>
<evidence type="ECO:0000256" key="3">
    <source>
        <dbReference type="SAM" id="MobiDB-lite"/>
    </source>
</evidence>
<keyword evidence="6" id="KW-1185">Reference proteome</keyword>
<accession>A0ABU0HNI5</accession>
<dbReference type="RefSeq" id="WP_238249515.1">
    <property type="nucleotide sequence ID" value="NZ_BPQX01000031.1"/>
</dbReference>
<evidence type="ECO:0000256" key="1">
    <source>
        <dbReference type="ARBA" id="ARBA00023125"/>
    </source>
</evidence>
<dbReference type="Proteomes" id="UP001236369">
    <property type="component" value="Unassembled WGS sequence"/>
</dbReference>
<dbReference type="InterPro" id="IPR009057">
    <property type="entry name" value="Homeodomain-like_sf"/>
</dbReference>
<dbReference type="PANTHER" id="PTHR30055:SF146">
    <property type="entry name" value="HTH-TYPE TRANSCRIPTIONAL DUAL REGULATOR CECR"/>
    <property type="match status" value="1"/>
</dbReference>
<organism evidence="5 6">
    <name type="scientific">Methylobacterium persicinum</name>
    <dbReference type="NCBI Taxonomy" id="374426"/>
    <lineage>
        <taxon>Bacteria</taxon>
        <taxon>Pseudomonadati</taxon>
        <taxon>Pseudomonadota</taxon>
        <taxon>Alphaproteobacteria</taxon>
        <taxon>Hyphomicrobiales</taxon>
        <taxon>Methylobacteriaceae</taxon>
        <taxon>Methylobacterium</taxon>
    </lineage>
</organism>
<dbReference type="EMBL" id="JAUSVV010000006">
    <property type="protein sequence ID" value="MDQ0443398.1"/>
    <property type="molecule type" value="Genomic_DNA"/>
</dbReference>
<feature type="domain" description="HTH tetR-type" evidence="4">
    <location>
        <begin position="60"/>
        <end position="120"/>
    </location>
</feature>
<feature type="DNA-binding region" description="H-T-H motif" evidence="2">
    <location>
        <begin position="83"/>
        <end position="102"/>
    </location>
</feature>
<name>A0ABU0HNI5_9HYPH</name>
<comment type="caution">
    <text evidence="5">The sequence shown here is derived from an EMBL/GenBank/DDBJ whole genome shotgun (WGS) entry which is preliminary data.</text>
</comment>
<dbReference type="SUPFAM" id="SSF48498">
    <property type="entry name" value="Tetracyclin repressor-like, C-terminal domain"/>
    <property type="match status" value="1"/>
</dbReference>
<sequence>MGKVAGSSVHDDGQHQYDTVKYRYTTAYGMTRSETMAGTAEPETTPRRGTGGRPTREEAARREARIVEVATQLFIERGFDGTSIDAVAEAAGVSKPTLYSRYQDKRTLFEAVLQDRIREWLAPLSAAAEMQALRATPSDAATVLDELSRNLLARSQAPGAAALTRCIASQAMQFPNLARLAYEEGWVRGVGVVGRLLGIMAEQGQISIDDPEIAADLFLNLIMGRSSKQALYGIEVDLEIQERRRRAAVALFLAGVRPNSV</sequence>
<dbReference type="PRINTS" id="PR00455">
    <property type="entry name" value="HTHTETR"/>
</dbReference>